<organism evidence="1 2">
    <name type="scientific">Candidatus Lumbricidiphila eiseniae</name>
    <dbReference type="NCBI Taxonomy" id="1969409"/>
    <lineage>
        <taxon>Bacteria</taxon>
        <taxon>Bacillati</taxon>
        <taxon>Actinomycetota</taxon>
        <taxon>Actinomycetes</taxon>
        <taxon>Micrococcales</taxon>
        <taxon>Microbacteriaceae</taxon>
        <taxon>Candidatus Lumbricidiphila</taxon>
    </lineage>
</organism>
<reference evidence="2" key="1">
    <citation type="submission" date="2017-03" db="EMBL/GenBank/DDBJ databases">
        <authorList>
            <person name="Lund M.B."/>
        </authorList>
    </citation>
    <scope>NUCLEOTIDE SEQUENCE [LARGE SCALE GENOMIC DNA]</scope>
</reference>
<gene>
    <name evidence="1" type="ORF">B5766_01300</name>
</gene>
<sequence length="227" mass="24828">MTANGPPAYQARVFGNDSAKVTMHHSNRVQPQVPLRFTFAVTTLVIVVALAGCATSKEQPAELDIAALIAKTSPFQRDILKKGTVARADYEKAVLAQRECVIAAGAEASELYETGNNELTFDFGATTDTDEQNDAIMLKADTCLTEYRSEVGKVWAFQQLLSPQQRKNLRPEVIACLVSEGVTIKESATITDLYRAVNDEKNIQASRPCISRFAAFFAVAPSRDDNH</sequence>
<evidence type="ECO:0000313" key="1">
    <source>
        <dbReference type="EMBL" id="PDQ36360.1"/>
    </source>
</evidence>
<dbReference type="Proteomes" id="UP000219994">
    <property type="component" value="Unassembled WGS sequence"/>
</dbReference>
<name>A0A2A6FUN6_9MICO</name>
<comment type="caution">
    <text evidence="1">The sequence shown here is derived from an EMBL/GenBank/DDBJ whole genome shotgun (WGS) entry which is preliminary data.</text>
</comment>
<accession>A0A2A6FUN6</accession>
<proteinExistence type="predicted"/>
<dbReference type="AlphaFoldDB" id="A0A2A6FUN6"/>
<dbReference type="EMBL" id="NAEP01000017">
    <property type="protein sequence ID" value="PDQ36360.1"/>
    <property type="molecule type" value="Genomic_DNA"/>
</dbReference>
<protein>
    <submittedName>
        <fullName evidence="1">Uncharacterized protein</fullName>
    </submittedName>
</protein>
<evidence type="ECO:0000313" key="2">
    <source>
        <dbReference type="Proteomes" id="UP000219994"/>
    </source>
</evidence>